<reference evidence="1 2" key="1">
    <citation type="journal article" date="2015" name="Biotechnol. Biofuels">
        <title>Enhanced degradation of softwood versus hardwood by the white-rot fungus Pycnoporus coccineus.</title>
        <authorList>
            <person name="Couturier M."/>
            <person name="Navarro D."/>
            <person name="Chevret D."/>
            <person name="Henrissat B."/>
            <person name="Piumi F."/>
            <person name="Ruiz-Duenas F.J."/>
            <person name="Martinez A.T."/>
            <person name="Grigoriev I.V."/>
            <person name="Riley R."/>
            <person name="Lipzen A."/>
            <person name="Berrin J.G."/>
            <person name="Master E.R."/>
            <person name="Rosso M.N."/>
        </authorList>
    </citation>
    <scope>NUCLEOTIDE SEQUENCE [LARGE SCALE GENOMIC DNA]</scope>
    <source>
        <strain evidence="1 2">BRFM310</strain>
    </source>
</reference>
<protein>
    <submittedName>
        <fullName evidence="1">Uncharacterized protein</fullName>
    </submittedName>
</protein>
<proteinExistence type="predicted"/>
<dbReference type="EMBL" id="KZ084111">
    <property type="protein sequence ID" value="OSD01377.1"/>
    <property type="molecule type" value="Genomic_DNA"/>
</dbReference>
<dbReference type="OrthoDB" id="2748218at2759"/>
<organism evidence="1 2">
    <name type="scientific">Trametes coccinea (strain BRFM310)</name>
    <name type="common">Pycnoporus coccineus</name>
    <dbReference type="NCBI Taxonomy" id="1353009"/>
    <lineage>
        <taxon>Eukaryota</taxon>
        <taxon>Fungi</taxon>
        <taxon>Dikarya</taxon>
        <taxon>Basidiomycota</taxon>
        <taxon>Agaricomycotina</taxon>
        <taxon>Agaricomycetes</taxon>
        <taxon>Polyporales</taxon>
        <taxon>Polyporaceae</taxon>
        <taxon>Trametes</taxon>
    </lineage>
</organism>
<evidence type="ECO:0000313" key="2">
    <source>
        <dbReference type="Proteomes" id="UP000193067"/>
    </source>
</evidence>
<evidence type="ECO:0000313" key="1">
    <source>
        <dbReference type="EMBL" id="OSD01377.1"/>
    </source>
</evidence>
<accession>A0A1Y2IJS3</accession>
<gene>
    <name evidence="1" type="ORF">PYCCODRAFT_1436302</name>
</gene>
<dbReference type="AlphaFoldDB" id="A0A1Y2IJS3"/>
<dbReference type="Proteomes" id="UP000193067">
    <property type="component" value="Unassembled WGS sequence"/>
</dbReference>
<sequence length="125" mass="14173">MPRLLIPLNDTIVVCLPAGIAEGRPHYATQITCKTEKPDDIDAITTYYMVRHELSDLVLRIAMAHLASAMPSTLAFEGDHYRLHARHSPWTFGKKVAFMWGNETLESSEDKWTFLFTAKPKQMAP</sequence>
<keyword evidence="2" id="KW-1185">Reference proteome</keyword>
<name>A0A1Y2IJS3_TRAC3</name>